<dbReference type="InterPro" id="IPR000305">
    <property type="entry name" value="GIY-YIG_endonuc"/>
</dbReference>
<dbReference type="InterPro" id="IPR035901">
    <property type="entry name" value="GIY-YIG_endonuc_sf"/>
</dbReference>
<dbReference type="CDD" id="cd10448">
    <property type="entry name" value="GIY-YIG_unchar_3"/>
    <property type="match status" value="1"/>
</dbReference>
<organism evidence="3 4">
    <name type="scientific">Sphingobium fuliginis (strain ATCC 27551)</name>
    <dbReference type="NCBI Taxonomy" id="336203"/>
    <lineage>
        <taxon>Bacteria</taxon>
        <taxon>Pseudomonadati</taxon>
        <taxon>Pseudomonadota</taxon>
        <taxon>Alphaproteobacteria</taxon>
        <taxon>Sphingomonadales</taxon>
        <taxon>Sphingomonadaceae</taxon>
        <taxon>Sphingobium</taxon>
    </lineage>
</organism>
<evidence type="ECO:0000259" key="2">
    <source>
        <dbReference type="PROSITE" id="PS50164"/>
    </source>
</evidence>
<reference evidence="4" key="1">
    <citation type="journal article" date="2019" name="Int. J. Syst. Evol. Microbiol.">
        <title>The Global Catalogue of Microorganisms (GCM) 10K type strain sequencing project: providing services to taxonomists for standard genome sequencing and annotation.</title>
        <authorList>
            <consortium name="The Broad Institute Genomics Platform"/>
            <consortium name="The Broad Institute Genome Sequencing Center for Infectious Disease"/>
            <person name="Wu L."/>
            <person name="Ma J."/>
        </authorList>
    </citation>
    <scope>NUCLEOTIDE SEQUENCE [LARGE SCALE GENOMIC DNA]</scope>
    <source>
        <strain evidence="4">CCM 7327</strain>
    </source>
</reference>
<evidence type="ECO:0000313" key="3">
    <source>
        <dbReference type="EMBL" id="GFZ86666.1"/>
    </source>
</evidence>
<name>A0ABQ1ETH5_SPHSA</name>
<evidence type="ECO:0000256" key="1">
    <source>
        <dbReference type="ARBA" id="ARBA00007435"/>
    </source>
</evidence>
<dbReference type="Proteomes" id="UP000628109">
    <property type="component" value="Unassembled WGS sequence"/>
</dbReference>
<keyword evidence="4" id="KW-1185">Reference proteome</keyword>
<accession>A0ABQ1ETH5</accession>
<comment type="similarity">
    <text evidence="1">Belongs to the UPF0213 family.</text>
</comment>
<evidence type="ECO:0000313" key="4">
    <source>
        <dbReference type="Proteomes" id="UP000628109"/>
    </source>
</evidence>
<dbReference type="Gene3D" id="3.40.1440.10">
    <property type="entry name" value="GIY-YIG endonuclease"/>
    <property type="match status" value="1"/>
</dbReference>
<sequence>MTARRSWTYIMTNKPRGVLYVGITTNLAVRVDQHRRGMGSDFCRKYNLHRLVLAEEHGRVDDAIAREKALKAWKRDWKLQLIEQSNPEWRDLSDFIA</sequence>
<proteinExistence type="inferred from homology"/>
<dbReference type="EMBL" id="BMDU01000002">
    <property type="protein sequence ID" value="GFZ86666.1"/>
    <property type="molecule type" value="Genomic_DNA"/>
</dbReference>
<dbReference type="PANTHER" id="PTHR34477">
    <property type="entry name" value="UPF0213 PROTEIN YHBQ"/>
    <property type="match status" value="1"/>
</dbReference>
<gene>
    <name evidence="3" type="ORF">GCM10019071_15280</name>
</gene>
<dbReference type="InterPro" id="IPR050190">
    <property type="entry name" value="UPF0213_domain"/>
</dbReference>
<dbReference type="Pfam" id="PF01541">
    <property type="entry name" value="GIY-YIG"/>
    <property type="match status" value="1"/>
</dbReference>
<dbReference type="PROSITE" id="PS50164">
    <property type="entry name" value="GIY_YIG"/>
    <property type="match status" value="1"/>
</dbReference>
<feature type="domain" description="GIY-YIG" evidence="2">
    <location>
        <begin position="4"/>
        <end position="80"/>
    </location>
</feature>
<protein>
    <submittedName>
        <fullName evidence="3">Excinuclease ABC subunit C</fullName>
    </submittedName>
</protein>
<comment type="caution">
    <text evidence="3">The sequence shown here is derived from an EMBL/GenBank/DDBJ whole genome shotgun (WGS) entry which is preliminary data.</text>
</comment>
<dbReference type="SUPFAM" id="SSF82771">
    <property type="entry name" value="GIY-YIG endonuclease"/>
    <property type="match status" value="1"/>
</dbReference>
<dbReference type="PANTHER" id="PTHR34477:SF5">
    <property type="entry name" value="BSL5627 PROTEIN"/>
    <property type="match status" value="1"/>
</dbReference>
<dbReference type="SMART" id="SM00465">
    <property type="entry name" value="GIYc"/>
    <property type="match status" value="1"/>
</dbReference>